<evidence type="ECO:0000256" key="4">
    <source>
        <dbReference type="ARBA" id="ARBA00022989"/>
    </source>
</evidence>
<dbReference type="EMBL" id="JBJQND010000003">
    <property type="protein sequence ID" value="KAL3882093.1"/>
    <property type="molecule type" value="Genomic_DNA"/>
</dbReference>
<keyword evidence="13" id="KW-1185">Reference proteome</keyword>
<evidence type="ECO:0000256" key="9">
    <source>
        <dbReference type="ARBA" id="ARBA00023224"/>
    </source>
</evidence>
<dbReference type="Proteomes" id="UP001634394">
    <property type="component" value="Unassembled WGS sequence"/>
</dbReference>
<dbReference type="PROSITE" id="PS50262">
    <property type="entry name" value="G_PROTEIN_RECEP_F1_2"/>
    <property type="match status" value="1"/>
</dbReference>
<feature type="domain" description="G-protein coupled receptors family 1 profile" evidence="11">
    <location>
        <begin position="1"/>
        <end position="82"/>
    </location>
</feature>
<sequence>MAIQENGSNVLCRNGNQNVFKREIKSTIMVSILLGFFTLSWLPVIVYFFVSVSCNGCYINHYIRASVRILLYLNSAVNVFIYAGRLSDFRIYFWRYWRRCCNGSRQEHRKQNPSILPSVSAVVNSYTSTKRPHHDFEDRMRATSIL</sequence>
<feature type="transmembrane region" description="Helical" evidence="10">
    <location>
        <begin position="62"/>
        <end position="83"/>
    </location>
</feature>
<keyword evidence="9" id="KW-0807">Transducer</keyword>
<dbReference type="PANTHER" id="PTHR24246">
    <property type="entry name" value="OLFACTORY RECEPTOR AND ADENOSINE RECEPTOR"/>
    <property type="match status" value="1"/>
</dbReference>
<keyword evidence="4 10" id="KW-1133">Transmembrane helix</keyword>
<proteinExistence type="predicted"/>
<keyword evidence="3 10" id="KW-0812">Transmembrane</keyword>
<comment type="caution">
    <text evidence="12">The sequence shown here is derived from an EMBL/GenBank/DDBJ whole genome shotgun (WGS) entry which is preliminary data.</text>
</comment>
<organism evidence="12 13">
    <name type="scientific">Sinanodonta woodiana</name>
    <name type="common">Chinese pond mussel</name>
    <name type="synonym">Anodonta woodiana</name>
    <dbReference type="NCBI Taxonomy" id="1069815"/>
    <lineage>
        <taxon>Eukaryota</taxon>
        <taxon>Metazoa</taxon>
        <taxon>Spiralia</taxon>
        <taxon>Lophotrochozoa</taxon>
        <taxon>Mollusca</taxon>
        <taxon>Bivalvia</taxon>
        <taxon>Autobranchia</taxon>
        <taxon>Heteroconchia</taxon>
        <taxon>Palaeoheterodonta</taxon>
        <taxon>Unionida</taxon>
        <taxon>Unionoidea</taxon>
        <taxon>Unionidae</taxon>
        <taxon>Unioninae</taxon>
        <taxon>Sinanodonta</taxon>
    </lineage>
</organism>
<reference evidence="12 13" key="1">
    <citation type="submission" date="2024-11" db="EMBL/GenBank/DDBJ databases">
        <title>Chromosome-level genome assembly of the freshwater bivalve Anodonta woodiana.</title>
        <authorList>
            <person name="Chen X."/>
        </authorList>
    </citation>
    <scope>NUCLEOTIDE SEQUENCE [LARGE SCALE GENOMIC DNA]</scope>
    <source>
        <strain evidence="12">MN2024</strain>
        <tissue evidence="12">Gills</tissue>
    </source>
</reference>
<keyword evidence="2" id="KW-1003">Cell membrane</keyword>
<evidence type="ECO:0000256" key="10">
    <source>
        <dbReference type="SAM" id="Phobius"/>
    </source>
</evidence>
<protein>
    <recommendedName>
        <fullName evidence="11">G-protein coupled receptors family 1 profile domain-containing protein</fullName>
    </recommendedName>
</protein>
<accession>A0ABD3X9H1</accession>
<gene>
    <name evidence="12" type="ORF">ACJMK2_028464</name>
</gene>
<dbReference type="GO" id="GO:0004930">
    <property type="term" value="F:G protein-coupled receptor activity"/>
    <property type="evidence" value="ECO:0007669"/>
    <property type="project" value="UniProtKB-KW"/>
</dbReference>
<dbReference type="AlphaFoldDB" id="A0ABD3X9H1"/>
<keyword evidence="6 10" id="KW-0472">Membrane</keyword>
<dbReference type="PANTHER" id="PTHR24246:SF27">
    <property type="entry name" value="ADENOSINE RECEPTOR, ISOFORM A"/>
    <property type="match status" value="1"/>
</dbReference>
<dbReference type="Gene3D" id="1.20.1070.10">
    <property type="entry name" value="Rhodopsin 7-helix transmembrane proteins"/>
    <property type="match status" value="1"/>
</dbReference>
<dbReference type="SUPFAM" id="SSF81321">
    <property type="entry name" value="Family A G protein-coupled receptor-like"/>
    <property type="match status" value="1"/>
</dbReference>
<dbReference type="GO" id="GO:0005886">
    <property type="term" value="C:plasma membrane"/>
    <property type="evidence" value="ECO:0007669"/>
    <property type="project" value="UniProtKB-SubCell"/>
</dbReference>
<evidence type="ECO:0000256" key="1">
    <source>
        <dbReference type="ARBA" id="ARBA00004651"/>
    </source>
</evidence>
<evidence type="ECO:0000256" key="2">
    <source>
        <dbReference type="ARBA" id="ARBA00022475"/>
    </source>
</evidence>
<feature type="transmembrane region" description="Helical" evidence="10">
    <location>
        <begin position="28"/>
        <end position="50"/>
    </location>
</feature>
<keyword evidence="8" id="KW-0325">Glycoprotein</keyword>
<evidence type="ECO:0000256" key="8">
    <source>
        <dbReference type="ARBA" id="ARBA00023180"/>
    </source>
</evidence>
<evidence type="ECO:0000259" key="11">
    <source>
        <dbReference type="PROSITE" id="PS50262"/>
    </source>
</evidence>
<evidence type="ECO:0000256" key="7">
    <source>
        <dbReference type="ARBA" id="ARBA00023170"/>
    </source>
</evidence>
<evidence type="ECO:0000313" key="13">
    <source>
        <dbReference type="Proteomes" id="UP001634394"/>
    </source>
</evidence>
<evidence type="ECO:0000313" key="12">
    <source>
        <dbReference type="EMBL" id="KAL3882093.1"/>
    </source>
</evidence>
<evidence type="ECO:0000256" key="5">
    <source>
        <dbReference type="ARBA" id="ARBA00023040"/>
    </source>
</evidence>
<dbReference type="InterPro" id="IPR017452">
    <property type="entry name" value="GPCR_Rhodpsn_7TM"/>
</dbReference>
<evidence type="ECO:0000256" key="3">
    <source>
        <dbReference type="ARBA" id="ARBA00022692"/>
    </source>
</evidence>
<keyword evidence="7" id="KW-0675">Receptor</keyword>
<evidence type="ECO:0000256" key="6">
    <source>
        <dbReference type="ARBA" id="ARBA00023136"/>
    </source>
</evidence>
<name>A0ABD3X9H1_SINWO</name>
<keyword evidence="5" id="KW-0297">G-protein coupled receptor</keyword>
<comment type="subcellular location">
    <subcellularLocation>
        <location evidence="1">Cell membrane</location>
        <topology evidence="1">Multi-pass membrane protein</topology>
    </subcellularLocation>
</comment>